<evidence type="ECO:0000256" key="2">
    <source>
        <dbReference type="SAM" id="MobiDB-lite"/>
    </source>
</evidence>
<dbReference type="PANTHER" id="PTHR22940">
    <property type="entry name" value="TIMEOUT/TIMELESS-2"/>
    <property type="match status" value="1"/>
</dbReference>
<feature type="compositionally biased region" description="Basic and acidic residues" evidence="2">
    <location>
        <begin position="765"/>
        <end position="784"/>
    </location>
</feature>
<dbReference type="InterPro" id="IPR044998">
    <property type="entry name" value="Timeless"/>
</dbReference>
<feature type="compositionally biased region" description="Polar residues" evidence="2">
    <location>
        <begin position="721"/>
        <end position="731"/>
    </location>
</feature>
<feature type="compositionally biased region" description="Acidic residues" evidence="2">
    <location>
        <begin position="593"/>
        <end position="605"/>
    </location>
</feature>
<feature type="compositionally biased region" description="Acidic residues" evidence="2">
    <location>
        <begin position="870"/>
        <end position="900"/>
    </location>
</feature>
<feature type="compositionally biased region" description="Basic residues" evidence="2">
    <location>
        <begin position="312"/>
        <end position="327"/>
    </location>
</feature>
<dbReference type="OrthoDB" id="310853at2759"/>
<dbReference type="Proteomes" id="UP000271974">
    <property type="component" value="Unassembled WGS sequence"/>
</dbReference>
<dbReference type="Pfam" id="PF05029">
    <property type="entry name" value="TIMELESS_C"/>
    <property type="match status" value="1"/>
</dbReference>
<feature type="compositionally biased region" description="Acidic residues" evidence="2">
    <location>
        <begin position="356"/>
        <end position="387"/>
    </location>
</feature>
<sequence length="950" mass="106321">MGEEEEEFMALKEIFMAALPRLHQSQPEDVEGEEEEDNDAEEEETRQMEASEAQFDFNGFINDFAHINVLKSYSILLREFSENSDTVNHCVVKMLHRLSHDLGYVGMLFQASIFKSFSALINGPYSKLPRFKELAKFATFVVRQFTNVARINKKIFVDMLFWKAKSEALAVTSGYDFSTKSKGKVLWTEHQEDELLGLYEKFRDVTHPELDTADLILGELTSNHTRVQVLRELKRQGLINSAADLRRKGKGRSRAWTETEIQELRDAFDLHKDSNYPISDIMTTLTGDRGRQAVTSKILELGLVAHKDELKKKRKGGRSGGGRRKRRGGSEDDDSEGERLFPDASQGRRQKGQSDESSDDSSGDESDDDDDNDDNEDEDNDDAGDADDAVRRLVSEASCSIADYVSRLVEQGYQEQIAWIARNLRNSAEDREEGVFSPTPIVPLSEENEAAMEDESFLVFLRCIGITPPNNQQELFWRIPAQFSPADLISMADGLEVTPSGQAANPEDVQRIVSRVLPNLQTHPPSRVDKKKAKEEKRRKKEEKMKRKEEKLKRKEEKRKMMAERRKENAKKAKKAKGANHDKLASLVKSADQPDDDSQLSDENEPAMFVPVIPRGAHGSDTSDSGLDSELEANEQRKLWKEKASEKGRGVSASDRREALRRMMARRNQKRNEGKNPGPTDGVEIPDNDKNVAAADHNRDGKELPALPQDVAMSDGGDKVTTASPTASVGVSGSKKRRIQQIESESDSDTSSLSSLSEADDGGEVEGKSETPRKDKSLHAEKSPRSSRKKRALNSDSDSDEPLARDKRKRQRNNSLDSDSDHGEQELNISTAAASVSQTSNKSESSDKENKDTDSQSQLNESLRLHFSSSDEEDNNDNADEDGDDKKDEEDNINNDEDGSEGNKGETPKESFPATMLTQGRDSDDSDDDHISLRAAVKRRRAAVIDSDED</sequence>
<feature type="compositionally biased region" description="Polar residues" evidence="2">
    <location>
        <begin position="827"/>
        <end position="838"/>
    </location>
</feature>
<dbReference type="GO" id="GO:0003677">
    <property type="term" value="F:DNA binding"/>
    <property type="evidence" value="ECO:0007669"/>
    <property type="project" value="TreeGrafter"/>
</dbReference>
<accession>A0A433SP52</accession>
<comment type="caution">
    <text evidence="4">The sequence shown here is derived from an EMBL/GenBank/DDBJ whole genome shotgun (WGS) entry which is preliminary data.</text>
</comment>
<dbReference type="PANTHER" id="PTHR22940:SF4">
    <property type="entry name" value="PROTEIN TIMELESS HOMOLOG"/>
    <property type="match status" value="1"/>
</dbReference>
<protein>
    <recommendedName>
        <fullName evidence="3">Timeless C-terminal domain-containing protein</fullName>
    </recommendedName>
</protein>
<dbReference type="GO" id="GO:0031298">
    <property type="term" value="C:replication fork protection complex"/>
    <property type="evidence" value="ECO:0007669"/>
    <property type="project" value="TreeGrafter"/>
</dbReference>
<evidence type="ECO:0000256" key="1">
    <source>
        <dbReference type="ARBA" id="ARBA00008174"/>
    </source>
</evidence>
<evidence type="ECO:0000313" key="5">
    <source>
        <dbReference type="Proteomes" id="UP000271974"/>
    </source>
</evidence>
<dbReference type="EMBL" id="RQTK01001291">
    <property type="protein sequence ID" value="RUS70988.1"/>
    <property type="molecule type" value="Genomic_DNA"/>
</dbReference>
<gene>
    <name evidence="4" type="ORF">EGW08_021253</name>
</gene>
<feature type="compositionally biased region" description="Basic and acidic residues" evidence="2">
    <location>
        <begin position="526"/>
        <end position="571"/>
    </location>
</feature>
<feature type="domain" description="Timeless C-terminal" evidence="3">
    <location>
        <begin position="405"/>
        <end position="488"/>
    </location>
</feature>
<dbReference type="AlphaFoldDB" id="A0A433SP52"/>
<dbReference type="InterPro" id="IPR007725">
    <property type="entry name" value="TIMELESS_C"/>
</dbReference>
<feature type="region of interest" description="Disordered" evidence="2">
    <location>
        <begin position="23"/>
        <end position="48"/>
    </location>
</feature>
<dbReference type="GO" id="GO:0006281">
    <property type="term" value="P:DNA repair"/>
    <property type="evidence" value="ECO:0007669"/>
    <property type="project" value="TreeGrafter"/>
</dbReference>
<dbReference type="GO" id="GO:0043111">
    <property type="term" value="P:replication fork arrest"/>
    <property type="evidence" value="ECO:0007669"/>
    <property type="project" value="TreeGrafter"/>
</dbReference>
<feature type="region of interest" description="Disordered" evidence="2">
    <location>
        <begin position="310"/>
        <end position="387"/>
    </location>
</feature>
<name>A0A433SP52_ELYCH</name>
<feature type="compositionally biased region" description="Basic and acidic residues" evidence="2">
    <location>
        <begin position="844"/>
        <end position="854"/>
    </location>
</feature>
<feature type="region of interest" description="Disordered" evidence="2">
    <location>
        <begin position="516"/>
        <end position="930"/>
    </location>
</feature>
<reference evidence="4 5" key="1">
    <citation type="submission" date="2019-01" db="EMBL/GenBank/DDBJ databases">
        <title>A draft genome assembly of the solar-powered sea slug Elysia chlorotica.</title>
        <authorList>
            <person name="Cai H."/>
            <person name="Li Q."/>
            <person name="Fang X."/>
            <person name="Li J."/>
            <person name="Curtis N.E."/>
            <person name="Altenburger A."/>
            <person name="Shibata T."/>
            <person name="Feng M."/>
            <person name="Maeda T."/>
            <person name="Schwartz J.A."/>
            <person name="Shigenobu S."/>
            <person name="Lundholm N."/>
            <person name="Nishiyama T."/>
            <person name="Yang H."/>
            <person name="Hasebe M."/>
            <person name="Li S."/>
            <person name="Pierce S.K."/>
            <person name="Wang J."/>
        </authorList>
    </citation>
    <scope>NUCLEOTIDE SEQUENCE [LARGE SCALE GENOMIC DNA]</scope>
    <source>
        <strain evidence="4">EC2010</strain>
        <tissue evidence="4">Whole organism of an adult</tissue>
    </source>
</reference>
<feature type="compositionally biased region" description="Acidic residues" evidence="2">
    <location>
        <begin position="28"/>
        <end position="44"/>
    </location>
</feature>
<feature type="compositionally biased region" description="Basic and acidic residues" evidence="2">
    <location>
        <begin position="634"/>
        <end position="661"/>
    </location>
</feature>
<comment type="similarity">
    <text evidence="1">Belongs to the timeless family.</text>
</comment>
<dbReference type="Pfam" id="PF26019">
    <property type="entry name" value="HTH_TIMELESS"/>
    <property type="match status" value="1"/>
</dbReference>
<proteinExistence type="inferred from homology"/>
<evidence type="ECO:0000259" key="3">
    <source>
        <dbReference type="Pfam" id="PF05029"/>
    </source>
</evidence>
<dbReference type="GO" id="GO:0000076">
    <property type="term" value="P:DNA replication checkpoint signaling"/>
    <property type="evidence" value="ECO:0007669"/>
    <property type="project" value="TreeGrafter"/>
</dbReference>
<keyword evidence="5" id="KW-1185">Reference proteome</keyword>
<evidence type="ECO:0000313" key="4">
    <source>
        <dbReference type="EMBL" id="RUS70988.1"/>
    </source>
</evidence>
<organism evidence="4 5">
    <name type="scientific">Elysia chlorotica</name>
    <name type="common">Eastern emerald elysia</name>
    <name type="synonym">Sea slug</name>
    <dbReference type="NCBI Taxonomy" id="188477"/>
    <lineage>
        <taxon>Eukaryota</taxon>
        <taxon>Metazoa</taxon>
        <taxon>Spiralia</taxon>
        <taxon>Lophotrochozoa</taxon>
        <taxon>Mollusca</taxon>
        <taxon>Gastropoda</taxon>
        <taxon>Heterobranchia</taxon>
        <taxon>Euthyneura</taxon>
        <taxon>Panpulmonata</taxon>
        <taxon>Sacoglossa</taxon>
        <taxon>Placobranchoidea</taxon>
        <taxon>Plakobranchidae</taxon>
        <taxon>Elysia</taxon>
    </lineage>
</organism>
<dbReference type="STRING" id="188477.A0A433SP52"/>